<dbReference type="AlphaFoldDB" id="A0A158KLJ3"/>
<dbReference type="CDD" id="cd00293">
    <property type="entry name" value="USP-like"/>
    <property type="match status" value="1"/>
</dbReference>
<dbReference type="Gene3D" id="3.40.50.620">
    <property type="entry name" value="HUPs"/>
    <property type="match status" value="1"/>
</dbReference>
<dbReference type="Proteomes" id="UP000054925">
    <property type="component" value="Unassembled WGS sequence"/>
</dbReference>
<name>A0A158KLJ3_9BURK</name>
<organism evidence="3 4">
    <name type="scientific">Caballeronia terrestris</name>
    <dbReference type="NCBI Taxonomy" id="1226301"/>
    <lineage>
        <taxon>Bacteria</taxon>
        <taxon>Pseudomonadati</taxon>
        <taxon>Pseudomonadota</taxon>
        <taxon>Betaproteobacteria</taxon>
        <taxon>Burkholderiales</taxon>
        <taxon>Burkholderiaceae</taxon>
        <taxon>Caballeronia</taxon>
    </lineage>
</organism>
<evidence type="ECO:0000256" key="1">
    <source>
        <dbReference type="ARBA" id="ARBA00008791"/>
    </source>
</evidence>
<sequence length="179" mass="19385">MATYRRILLCYNATREGRCALRLGAALAQQLGAETHLLAVLDDAAWLRGFDVVPAVPFNLEEESAKEVLDEGVKRLAELGVVAIGHLAIGNPMNQIPAFAETLKVDLVVVGHHRSGLLARWWTGQDDGRLLDRLSCSVLVAMDTGNPEDAWTANDEGVSAGDEVREVAAPRVDEHSVVH</sequence>
<keyword evidence="4" id="KW-1185">Reference proteome</keyword>
<comment type="similarity">
    <text evidence="1">Belongs to the universal stress protein A family.</text>
</comment>
<reference evidence="3" key="1">
    <citation type="submission" date="2016-01" db="EMBL/GenBank/DDBJ databases">
        <authorList>
            <person name="Peeters C."/>
        </authorList>
    </citation>
    <scope>NUCLEOTIDE SEQUENCE [LARGE SCALE GENOMIC DNA]</scope>
    <source>
        <strain evidence="3">LMG 22937</strain>
    </source>
</reference>
<comment type="caution">
    <text evidence="3">The sequence shown here is derived from an EMBL/GenBank/DDBJ whole genome shotgun (WGS) entry which is preliminary data.</text>
</comment>
<evidence type="ECO:0000259" key="2">
    <source>
        <dbReference type="Pfam" id="PF00582"/>
    </source>
</evidence>
<feature type="domain" description="UspA" evidence="2">
    <location>
        <begin position="4"/>
        <end position="140"/>
    </location>
</feature>
<dbReference type="InterPro" id="IPR006016">
    <property type="entry name" value="UspA"/>
</dbReference>
<dbReference type="Pfam" id="PF00582">
    <property type="entry name" value="Usp"/>
    <property type="match status" value="1"/>
</dbReference>
<evidence type="ECO:0000313" key="4">
    <source>
        <dbReference type="Proteomes" id="UP000054925"/>
    </source>
</evidence>
<dbReference type="InterPro" id="IPR014729">
    <property type="entry name" value="Rossmann-like_a/b/a_fold"/>
</dbReference>
<gene>
    <name evidence="3" type="ORF">AWB67_05959</name>
</gene>
<proteinExistence type="inferred from homology"/>
<dbReference type="SUPFAM" id="SSF52402">
    <property type="entry name" value="Adenine nucleotide alpha hydrolases-like"/>
    <property type="match status" value="1"/>
</dbReference>
<evidence type="ECO:0000313" key="3">
    <source>
        <dbReference type="EMBL" id="SAL81855.1"/>
    </source>
</evidence>
<dbReference type="OrthoDB" id="8564780at2"/>
<protein>
    <submittedName>
        <fullName evidence="3">Stress-like protein</fullName>
    </submittedName>
</protein>
<dbReference type="PANTHER" id="PTHR46268:SF6">
    <property type="entry name" value="UNIVERSAL STRESS PROTEIN UP12"/>
    <property type="match status" value="1"/>
</dbReference>
<dbReference type="PANTHER" id="PTHR46268">
    <property type="entry name" value="STRESS RESPONSE PROTEIN NHAX"/>
    <property type="match status" value="1"/>
</dbReference>
<accession>A0A158KLJ3</accession>
<dbReference type="EMBL" id="FCOL02000067">
    <property type="protein sequence ID" value="SAL81855.1"/>
    <property type="molecule type" value="Genomic_DNA"/>
</dbReference>